<accession>A0A0V8QBB6</accession>
<dbReference type="InterPro" id="IPR018060">
    <property type="entry name" value="HTH_AraC"/>
</dbReference>
<dbReference type="PANTHER" id="PTHR43280">
    <property type="entry name" value="ARAC-FAMILY TRANSCRIPTIONAL REGULATOR"/>
    <property type="match status" value="1"/>
</dbReference>
<gene>
    <name evidence="5" type="ORF">ASU35_03855</name>
</gene>
<dbReference type="PANTHER" id="PTHR43280:SF2">
    <property type="entry name" value="HTH-TYPE TRANSCRIPTIONAL REGULATOR EXSA"/>
    <property type="match status" value="1"/>
</dbReference>
<dbReference type="OrthoDB" id="337756at2"/>
<proteinExistence type="predicted"/>
<feature type="domain" description="HTH araC/xylS-type" evidence="4">
    <location>
        <begin position="197"/>
        <end position="295"/>
    </location>
</feature>
<comment type="caution">
    <text evidence="5">The sequence shown here is derived from an EMBL/GenBank/DDBJ whole genome shotgun (WGS) entry which is preliminary data.</text>
</comment>
<evidence type="ECO:0000259" key="4">
    <source>
        <dbReference type="PROSITE" id="PS01124"/>
    </source>
</evidence>
<dbReference type="AlphaFoldDB" id="A0A0V8QBB6"/>
<evidence type="ECO:0000313" key="5">
    <source>
        <dbReference type="EMBL" id="KSV57858.1"/>
    </source>
</evidence>
<organism evidence="5 6">
    <name type="scientific">Acetivibrio ethanolgignens</name>
    <dbReference type="NCBI Taxonomy" id="290052"/>
    <lineage>
        <taxon>Bacteria</taxon>
        <taxon>Bacillati</taxon>
        <taxon>Bacillota</taxon>
        <taxon>Clostridia</taxon>
        <taxon>Eubacteriales</taxon>
        <taxon>Oscillospiraceae</taxon>
        <taxon>Acetivibrio</taxon>
    </lineage>
</organism>
<dbReference type="Gene3D" id="1.10.10.60">
    <property type="entry name" value="Homeodomain-like"/>
    <property type="match status" value="2"/>
</dbReference>
<dbReference type="STRING" id="290052.ASU35_03855"/>
<dbReference type="SMART" id="SM00342">
    <property type="entry name" value="HTH_ARAC"/>
    <property type="match status" value="1"/>
</dbReference>
<dbReference type="PROSITE" id="PS01124">
    <property type="entry name" value="HTH_ARAC_FAMILY_2"/>
    <property type="match status" value="1"/>
</dbReference>
<dbReference type="Pfam" id="PF02311">
    <property type="entry name" value="AraC_binding"/>
    <property type="match status" value="1"/>
</dbReference>
<dbReference type="GO" id="GO:0003700">
    <property type="term" value="F:DNA-binding transcription factor activity"/>
    <property type="evidence" value="ECO:0007669"/>
    <property type="project" value="InterPro"/>
</dbReference>
<evidence type="ECO:0000313" key="6">
    <source>
        <dbReference type="Proteomes" id="UP000054874"/>
    </source>
</evidence>
<sequence length="314" mass="37262">MAKKKKVPAEFRIYELPQGEDVLALTGEKWVQIYGRDVDNLHFHNLLEIGLCHYGEGMLIIEDRQYRFSKNMLSFIPVNVLHTTESDIESVGFWEYLFLNPERIVEEMYHGKKNTQKELLELINRDGFFIRESDNPALSMLVRQIFDEVREKRPFYRESVKGLLYATLLEGARRNGLNAQKKKEENGAEKREGTKLNKAIVFVEENYDRNFKISELAEKCYMSETHFRRFFQERMNMTPVEFVNFIRIKRACELIDNTDLDMEEIAERVGFVTPSTFNRNFRKIMETSPYQWKKRPDNHKGKLIDYKISALKGW</sequence>
<evidence type="ECO:0000256" key="3">
    <source>
        <dbReference type="ARBA" id="ARBA00023163"/>
    </source>
</evidence>
<dbReference type="EMBL" id="LNAM01000197">
    <property type="protein sequence ID" value="KSV57858.1"/>
    <property type="molecule type" value="Genomic_DNA"/>
</dbReference>
<dbReference type="Proteomes" id="UP000054874">
    <property type="component" value="Unassembled WGS sequence"/>
</dbReference>
<evidence type="ECO:0000256" key="2">
    <source>
        <dbReference type="ARBA" id="ARBA00023125"/>
    </source>
</evidence>
<keyword evidence="3" id="KW-0804">Transcription</keyword>
<protein>
    <recommendedName>
        <fullName evidence="4">HTH araC/xylS-type domain-containing protein</fullName>
    </recommendedName>
</protein>
<dbReference type="RefSeq" id="WP_058353913.1">
    <property type="nucleotide sequence ID" value="NZ_CABMMD010000197.1"/>
</dbReference>
<keyword evidence="2" id="KW-0238">DNA-binding</keyword>
<name>A0A0V8QBB6_9FIRM</name>
<dbReference type="InterPro" id="IPR009057">
    <property type="entry name" value="Homeodomain-like_sf"/>
</dbReference>
<evidence type="ECO:0000256" key="1">
    <source>
        <dbReference type="ARBA" id="ARBA00023015"/>
    </source>
</evidence>
<keyword evidence="1" id="KW-0805">Transcription regulation</keyword>
<dbReference type="InterPro" id="IPR037923">
    <property type="entry name" value="HTH-like"/>
</dbReference>
<dbReference type="SUPFAM" id="SSF51215">
    <property type="entry name" value="Regulatory protein AraC"/>
    <property type="match status" value="1"/>
</dbReference>
<keyword evidence="6" id="KW-1185">Reference proteome</keyword>
<reference evidence="5 6" key="1">
    <citation type="submission" date="2015-11" db="EMBL/GenBank/DDBJ databases">
        <title>Butyribacter intestini gen. nov., sp. nov., a butyric acid-producing bacterium of the family Lachnospiraceae isolated from the human faeces.</title>
        <authorList>
            <person name="Zou Y."/>
            <person name="Xue W."/>
            <person name="Luo G."/>
            <person name="Lv M."/>
        </authorList>
    </citation>
    <scope>NUCLEOTIDE SEQUENCE [LARGE SCALE GENOMIC DNA]</scope>
    <source>
        <strain evidence="5 6">ACET-33324</strain>
    </source>
</reference>
<dbReference type="PROSITE" id="PS00041">
    <property type="entry name" value="HTH_ARAC_FAMILY_1"/>
    <property type="match status" value="1"/>
</dbReference>
<dbReference type="InterPro" id="IPR003313">
    <property type="entry name" value="AraC-bd"/>
</dbReference>
<dbReference type="Pfam" id="PF12833">
    <property type="entry name" value="HTH_18"/>
    <property type="match status" value="1"/>
</dbReference>
<dbReference type="SUPFAM" id="SSF46689">
    <property type="entry name" value="Homeodomain-like"/>
    <property type="match status" value="2"/>
</dbReference>
<dbReference type="GO" id="GO:0043565">
    <property type="term" value="F:sequence-specific DNA binding"/>
    <property type="evidence" value="ECO:0007669"/>
    <property type="project" value="InterPro"/>
</dbReference>
<dbReference type="InterPro" id="IPR018062">
    <property type="entry name" value="HTH_AraC-typ_CS"/>
</dbReference>